<reference evidence="10" key="1">
    <citation type="submission" date="2019-08" db="EMBL/GenBank/DDBJ databases">
        <title>Limnoglobus roseus gen. nov., sp. nov., a novel freshwater planctomycete with a giant genome from the family Gemmataceae.</title>
        <authorList>
            <person name="Kulichevskaya I.S."/>
            <person name="Naumoff D.G."/>
            <person name="Miroshnikov K."/>
            <person name="Ivanova A."/>
            <person name="Philippov D.A."/>
            <person name="Hakobyan A."/>
            <person name="Rijpstra I.C."/>
            <person name="Sinninghe Damste J.S."/>
            <person name="Liesack W."/>
            <person name="Dedysh S.N."/>
        </authorList>
    </citation>
    <scope>NUCLEOTIDE SEQUENCE [LARGE SCALE GENOMIC DNA]</scope>
    <source>
        <strain evidence="10">PX52</strain>
    </source>
</reference>
<evidence type="ECO:0000313" key="9">
    <source>
        <dbReference type="EMBL" id="QEL18366.1"/>
    </source>
</evidence>
<feature type="domain" description="Type II secretion system protein GspF" evidence="8">
    <location>
        <begin position="32"/>
        <end position="152"/>
    </location>
</feature>
<organism evidence="9 10">
    <name type="scientific">Limnoglobus roseus</name>
    <dbReference type="NCBI Taxonomy" id="2598579"/>
    <lineage>
        <taxon>Bacteria</taxon>
        <taxon>Pseudomonadati</taxon>
        <taxon>Planctomycetota</taxon>
        <taxon>Planctomycetia</taxon>
        <taxon>Gemmatales</taxon>
        <taxon>Gemmataceae</taxon>
        <taxon>Limnoglobus</taxon>
    </lineage>
</organism>
<evidence type="ECO:0000256" key="7">
    <source>
        <dbReference type="SAM" id="Phobius"/>
    </source>
</evidence>
<dbReference type="InterPro" id="IPR042094">
    <property type="entry name" value="T2SS_GspF_sf"/>
</dbReference>
<dbReference type="PANTHER" id="PTHR30012">
    <property type="entry name" value="GENERAL SECRETION PATHWAY PROTEIN"/>
    <property type="match status" value="1"/>
</dbReference>
<dbReference type="EMBL" id="CP042425">
    <property type="protein sequence ID" value="QEL18366.1"/>
    <property type="molecule type" value="Genomic_DNA"/>
</dbReference>
<dbReference type="KEGG" id="lrs:PX52LOC_05389"/>
<accession>A0A5C1AK20</accession>
<keyword evidence="3" id="KW-1003">Cell membrane</keyword>
<feature type="domain" description="Type II secretion system protein GspF" evidence="8">
    <location>
        <begin position="249"/>
        <end position="367"/>
    </location>
</feature>
<dbReference type="AlphaFoldDB" id="A0A5C1AK20"/>
<keyword evidence="5 7" id="KW-1133">Transmembrane helix</keyword>
<name>A0A5C1AK20_9BACT</name>
<dbReference type="Pfam" id="PF00482">
    <property type="entry name" value="T2SSF"/>
    <property type="match status" value="2"/>
</dbReference>
<dbReference type="OrthoDB" id="211600at2"/>
<evidence type="ECO:0000256" key="2">
    <source>
        <dbReference type="ARBA" id="ARBA00005745"/>
    </source>
</evidence>
<evidence type="ECO:0000256" key="4">
    <source>
        <dbReference type="ARBA" id="ARBA00022692"/>
    </source>
</evidence>
<evidence type="ECO:0000313" key="10">
    <source>
        <dbReference type="Proteomes" id="UP000324974"/>
    </source>
</evidence>
<dbReference type="Gene3D" id="1.20.81.30">
    <property type="entry name" value="Type II secretion system (T2SS), domain F"/>
    <property type="match status" value="2"/>
</dbReference>
<feature type="transmembrane region" description="Helical" evidence="7">
    <location>
        <begin position="131"/>
        <end position="152"/>
    </location>
</feature>
<feature type="transmembrane region" description="Helical" evidence="7">
    <location>
        <begin position="348"/>
        <end position="369"/>
    </location>
</feature>
<evidence type="ECO:0000256" key="1">
    <source>
        <dbReference type="ARBA" id="ARBA00004651"/>
    </source>
</evidence>
<dbReference type="InterPro" id="IPR018076">
    <property type="entry name" value="T2SS_GspF_dom"/>
</dbReference>
<protein>
    <submittedName>
        <fullName evidence="9">General secretion pathway protein GspF</fullName>
    </submittedName>
</protein>
<evidence type="ECO:0000256" key="6">
    <source>
        <dbReference type="ARBA" id="ARBA00023136"/>
    </source>
</evidence>
<dbReference type="PANTHER" id="PTHR30012:SF0">
    <property type="entry name" value="TYPE II SECRETION SYSTEM PROTEIN F-RELATED"/>
    <property type="match status" value="1"/>
</dbReference>
<evidence type="ECO:0000256" key="3">
    <source>
        <dbReference type="ARBA" id="ARBA00022475"/>
    </source>
</evidence>
<evidence type="ECO:0000259" key="8">
    <source>
        <dbReference type="Pfam" id="PF00482"/>
    </source>
</evidence>
<comment type="subcellular location">
    <subcellularLocation>
        <location evidence="1">Cell membrane</location>
        <topology evidence="1">Multi-pass membrane protein</topology>
    </subcellularLocation>
</comment>
<keyword evidence="6 7" id="KW-0472">Membrane</keyword>
<keyword evidence="10" id="KW-1185">Reference proteome</keyword>
<dbReference type="Proteomes" id="UP000324974">
    <property type="component" value="Chromosome"/>
</dbReference>
<proteinExistence type="inferred from homology"/>
<dbReference type="GO" id="GO:0005886">
    <property type="term" value="C:plasma membrane"/>
    <property type="evidence" value="ECO:0007669"/>
    <property type="project" value="UniProtKB-SubCell"/>
</dbReference>
<feature type="transmembrane region" description="Helical" evidence="7">
    <location>
        <begin position="196"/>
        <end position="217"/>
    </location>
</feature>
<evidence type="ECO:0000256" key="5">
    <source>
        <dbReference type="ARBA" id="ARBA00022989"/>
    </source>
</evidence>
<dbReference type="RefSeq" id="WP_149112883.1">
    <property type="nucleotide sequence ID" value="NZ_CP042425.1"/>
</dbReference>
<dbReference type="InterPro" id="IPR003004">
    <property type="entry name" value="GspF/PilC"/>
</dbReference>
<keyword evidence="4 7" id="KW-0812">Transmembrane</keyword>
<gene>
    <name evidence="9" type="ORF">PX52LOC_05389</name>
</gene>
<sequence>MARAVNRVWGGLARIARPFANRTLSTAALIEFTQSVRFFLSSGMTLRDTMRALAENGTRPARRAATAIGRDLAAGYGFPESLSRQGRKFPPLFRAMASVGDETGNLPEVMHDLEKYYDFQQQLQRQLRSQISWPVIQFTLALLVVTGLIYMLGQIPQTRPPVRLEAQTPEAVEKLKTAMKAPTLDPLGLGVGEDGAIRFLTLVVGTIAAAAVTFWVIRRLLRRRAFVERGLLWAPFLGPCLEAVALSRFCLAMKLMLKTSMSILDTIRLGYESTDNLAFVAAAPKSVGLLRRGNSVTTAMGATGLFPRRFMSSVAIGEESGHLAETLENQGAYYDDVARQRLALFNRLLATAVWLVVAGFVVVLIFRVFTGAYLKTIDAYSA</sequence>
<comment type="similarity">
    <text evidence="2">Belongs to the GSP F family.</text>
</comment>